<dbReference type="InterPro" id="IPR034660">
    <property type="entry name" value="DinB/YfiT-like"/>
</dbReference>
<gene>
    <name evidence="1" type="ORF">ASJ30_14640</name>
    <name evidence="2" type="ORF">IGS73_16285</name>
</gene>
<organism evidence="1 3">
    <name type="scientific">Janibacter indicus</name>
    <dbReference type="NCBI Taxonomy" id="857417"/>
    <lineage>
        <taxon>Bacteria</taxon>
        <taxon>Bacillati</taxon>
        <taxon>Actinomycetota</taxon>
        <taxon>Actinomycetes</taxon>
        <taxon>Micrococcales</taxon>
        <taxon>Intrasporangiaceae</taxon>
        <taxon>Janibacter</taxon>
    </lineage>
</organism>
<evidence type="ECO:0000313" key="1">
    <source>
        <dbReference type="EMBL" id="APH02622.1"/>
    </source>
</evidence>
<dbReference type="EMBL" id="CP013290">
    <property type="protein sequence ID" value="APH02622.1"/>
    <property type="molecule type" value="Genomic_DNA"/>
</dbReference>
<reference evidence="1 3" key="1">
    <citation type="submission" date="2015-11" db="EMBL/GenBank/DDBJ databases">
        <authorList>
            <person name="Zhang Y."/>
            <person name="Guo Z."/>
        </authorList>
    </citation>
    <scope>NUCLEOTIDE SEQUENCE [LARGE SCALE GENOMIC DNA]</scope>
    <source>
        <strain evidence="1 3">YFY001</strain>
    </source>
</reference>
<dbReference type="AlphaFoldDB" id="A0A1L3MJW1"/>
<evidence type="ECO:0000313" key="4">
    <source>
        <dbReference type="Proteomes" id="UP000593998"/>
    </source>
</evidence>
<dbReference type="Gene3D" id="1.20.120.450">
    <property type="entry name" value="dinb family like domain"/>
    <property type="match status" value="1"/>
</dbReference>
<evidence type="ECO:0000313" key="2">
    <source>
        <dbReference type="EMBL" id="QOK22595.1"/>
    </source>
</evidence>
<name>A0A1L3MJW1_9MICO</name>
<accession>A0A1L3MJW1</accession>
<sequence length="167" mass="18279">MTPAQLLIDCFGRVREGALAAIDGLTEEQLTHRVTPDANPIAWLVWHAYRVQDDHVADVAGLQQVWAARGFIEFFDLDLDEDDTGYGHTSAQVGKVVASAELLARYIEAVHDQTVTWIAGLDEDDLDRVVDTSWDPPVTLGARLVSVVNDDTQHVGQAAYARGLLTA</sequence>
<dbReference type="NCBIfam" id="NF047843">
    <property type="entry name" value="MST_Rv0443"/>
    <property type="match status" value="1"/>
</dbReference>
<proteinExistence type="predicted"/>
<evidence type="ECO:0000313" key="3">
    <source>
        <dbReference type="Proteomes" id="UP000182938"/>
    </source>
</evidence>
<protein>
    <submittedName>
        <fullName evidence="2">DUF664 domain-containing protein</fullName>
    </submittedName>
</protein>
<dbReference type="SUPFAM" id="SSF109854">
    <property type="entry name" value="DinB/YfiT-like putative metalloenzymes"/>
    <property type="match status" value="1"/>
</dbReference>
<dbReference type="Proteomes" id="UP000182938">
    <property type="component" value="Chromosome"/>
</dbReference>
<reference evidence="2 4" key="2">
    <citation type="submission" date="2020-10" db="EMBL/GenBank/DDBJ databases">
        <title>Janibacter indicus TT2 genome sequence.</title>
        <authorList>
            <person name="Lee K."/>
            <person name="Ganzorig M."/>
        </authorList>
    </citation>
    <scope>NUCLEOTIDE SEQUENCE [LARGE SCALE GENOMIC DNA]</scope>
    <source>
        <strain evidence="2 4">TT2</strain>
    </source>
</reference>
<dbReference type="InterPro" id="IPR007061">
    <property type="entry name" value="MST-like"/>
</dbReference>
<dbReference type="KEGG" id="jte:ASJ30_14640"/>
<dbReference type="EMBL" id="CP062789">
    <property type="protein sequence ID" value="QOK22595.1"/>
    <property type="molecule type" value="Genomic_DNA"/>
</dbReference>
<dbReference type="Proteomes" id="UP000593998">
    <property type="component" value="Chromosome"/>
</dbReference>
<keyword evidence="3" id="KW-1185">Reference proteome</keyword>
<dbReference type="RefSeq" id="WP_072625760.1">
    <property type="nucleotide sequence ID" value="NZ_CP013290.1"/>
</dbReference>
<dbReference type="Pfam" id="PF04978">
    <property type="entry name" value="MST"/>
    <property type="match status" value="1"/>
</dbReference>